<comment type="caution">
    <text evidence="2">The sequence shown here is derived from an EMBL/GenBank/DDBJ whole genome shotgun (WGS) entry which is preliminary data.</text>
</comment>
<dbReference type="EMBL" id="JAPFFM010000015">
    <property type="protein sequence ID" value="KAJ6710414.1"/>
    <property type="molecule type" value="Genomic_DNA"/>
</dbReference>
<dbReference type="AlphaFoldDB" id="A0A9Q0YUB7"/>
<gene>
    <name evidence="2" type="ORF">OIU74_011318</name>
</gene>
<evidence type="ECO:0000313" key="2">
    <source>
        <dbReference type="EMBL" id="KAJ6710414.1"/>
    </source>
</evidence>
<dbReference type="PANTHER" id="PTHR34802">
    <property type="entry name" value="CHORISMATE SYNTHASE"/>
    <property type="match status" value="1"/>
</dbReference>
<organism evidence="2 3">
    <name type="scientific">Salix koriyanagi</name>
    <dbReference type="NCBI Taxonomy" id="2511006"/>
    <lineage>
        <taxon>Eukaryota</taxon>
        <taxon>Viridiplantae</taxon>
        <taxon>Streptophyta</taxon>
        <taxon>Embryophyta</taxon>
        <taxon>Tracheophyta</taxon>
        <taxon>Spermatophyta</taxon>
        <taxon>Magnoliopsida</taxon>
        <taxon>eudicotyledons</taxon>
        <taxon>Gunneridae</taxon>
        <taxon>Pentapetalae</taxon>
        <taxon>rosids</taxon>
        <taxon>fabids</taxon>
        <taxon>Malpighiales</taxon>
        <taxon>Salicaceae</taxon>
        <taxon>Saliceae</taxon>
        <taxon>Salix</taxon>
    </lineage>
</organism>
<sequence>MSLQSEDQLGLNQYLETSNEPQKKLKISYAREFLLSLSELDICKKLPSGFDESLPSEFKDILQDRFRIPVSSSSQSSRRNDYSSSPPTRGDSGNFFRGIHGRWDSRSSGRSDRDSDTQSDWDSAIYYCWAADQLLLFGKIEFVRWHTISKYDIVQMALPTTTGAVLEPSLFIDKPFLDNPEYILTTPSACSKEISGSCLWDVAQMWNCSLLTAKRIKPMFCVDLHNLSKL</sequence>
<feature type="compositionally biased region" description="Low complexity" evidence="1">
    <location>
        <begin position="70"/>
        <end position="85"/>
    </location>
</feature>
<dbReference type="Proteomes" id="UP001151752">
    <property type="component" value="Chromosome 2"/>
</dbReference>
<accession>A0A9Q0YUB7</accession>
<reference evidence="2" key="1">
    <citation type="submission" date="2022-11" db="EMBL/GenBank/DDBJ databases">
        <authorList>
            <person name="Hyden B.L."/>
            <person name="Feng K."/>
            <person name="Yates T."/>
            <person name="Jawdy S."/>
            <person name="Smart L.B."/>
            <person name="Muchero W."/>
        </authorList>
    </citation>
    <scope>NUCLEOTIDE SEQUENCE</scope>
    <source>
        <tissue evidence="2">Shoot tip</tissue>
    </source>
</reference>
<evidence type="ECO:0000256" key="1">
    <source>
        <dbReference type="SAM" id="MobiDB-lite"/>
    </source>
</evidence>
<protein>
    <submittedName>
        <fullName evidence="2">CHORISMATE SYNTHASE</fullName>
    </submittedName>
</protein>
<keyword evidence="3" id="KW-1185">Reference proteome</keyword>
<reference evidence="2" key="2">
    <citation type="journal article" date="2023" name="Int. J. Mol. Sci.">
        <title>De Novo Assembly and Annotation of 11 Diverse Shrub Willow (Salix) Genomes Reveals Novel Gene Organization in Sex-Linked Regions.</title>
        <authorList>
            <person name="Hyden B."/>
            <person name="Feng K."/>
            <person name="Yates T.B."/>
            <person name="Jawdy S."/>
            <person name="Cereghino C."/>
            <person name="Smart L.B."/>
            <person name="Muchero W."/>
        </authorList>
    </citation>
    <scope>NUCLEOTIDE SEQUENCE</scope>
    <source>
        <tissue evidence="2">Shoot tip</tissue>
    </source>
</reference>
<name>A0A9Q0YUB7_9ROSI</name>
<feature type="region of interest" description="Disordered" evidence="1">
    <location>
        <begin position="70"/>
        <end position="97"/>
    </location>
</feature>
<evidence type="ECO:0000313" key="3">
    <source>
        <dbReference type="Proteomes" id="UP001151752"/>
    </source>
</evidence>
<dbReference type="PANTHER" id="PTHR34802:SF1">
    <property type="entry name" value="CHORISMATE SYNTHASE"/>
    <property type="match status" value="1"/>
</dbReference>
<proteinExistence type="predicted"/>